<dbReference type="SUPFAM" id="SSF54495">
    <property type="entry name" value="UBC-like"/>
    <property type="match status" value="1"/>
</dbReference>
<accession>A0A7S1FBU9</accession>
<feature type="domain" description="UBC core" evidence="1">
    <location>
        <begin position="37"/>
        <end position="193"/>
    </location>
</feature>
<dbReference type="Pfam" id="PF00179">
    <property type="entry name" value="UQ_con"/>
    <property type="match status" value="1"/>
</dbReference>
<dbReference type="SMART" id="SM00212">
    <property type="entry name" value="UBCc"/>
    <property type="match status" value="1"/>
</dbReference>
<gene>
    <name evidence="2" type="ORF">NSCI0253_LOCUS30022</name>
</gene>
<dbReference type="PANTHER" id="PTHR24068">
    <property type="entry name" value="UBIQUITIN-CONJUGATING ENZYME E2"/>
    <property type="match status" value="1"/>
</dbReference>
<reference evidence="2" key="1">
    <citation type="submission" date="2021-01" db="EMBL/GenBank/DDBJ databases">
        <authorList>
            <person name="Corre E."/>
            <person name="Pelletier E."/>
            <person name="Niang G."/>
            <person name="Scheremetjew M."/>
            <person name="Finn R."/>
            <person name="Kale V."/>
            <person name="Holt S."/>
            <person name="Cochrane G."/>
            <person name="Meng A."/>
            <person name="Brown T."/>
            <person name="Cohen L."/>
        </authorList>
    </citation>
    <scope>NUCLEOTIDE SEQUENCE</scope>
</reference>
<sequence length="263" mass="29526">MEHLAKFSQWLSRREGEAGDGSVQNVVLDSSGSREEHAGRLLQFFGALLEYEQLDDLVPPGMYLLPSDCPLMWQGVLFARQGLYRGGIFKFEVRLPPAYPDKPPTIHFVTDIYHPMVEPSTGAFDVDAFFSEWLPGRDFAVCVLPHLHRALLRREYFAGSRREALNPEAREMFLKDPAEFGDRAKASVVKSVEDAQEVPPGWSLQFACATDDSGPDSVLAALQDHSPVGSFEHRRPDRKANFVNWFLETYSANPESEVPPGTE</sequence>
<dbReference type="Gene3D" id="3.10.110.10">
    <property type="entry name" value="Ubiquitin Conjugating Enzyme"/>
    <property type="match status" value="1"/>
</dbReference>
<organism evidence="2">
    <name type="scientific">Noctiluca scintillans</name>
    <name type="common">Sea sparkle</name>
    <name type="synonym">Red tide dinoflagellate</name>
    <dbReference type="NCBI Taxonomy" id="2966"/>
    <lineage>
        <taxon>Eukaryota</taxon>
        <taxon>Sar</taxon>
        <taxon>Alveolata</taxon>
        <taxon>Dinophyceae</taxon>
        <taxon>Noctilucales</taxon>
        <taxon>Noctilucaceae</taxon>
        <taxon>Noctiluca</taxon>
    </lineage>
</organism>
<dbReference type="PROSITE" id="PS50127">
    <property type="entry name" value="UBC_2"/>
    <property type="match status" value="1"/>
</dbReference>
<dbReference type="InterPro" id="IPR016135">
    <property type="entry name" value="UBQ-conjugating_enzyme/RWD"/>
</dbReference>
<proteinExistence type="predicted"/>
<dbReference type="EMBL" id="HBFQ01042434">
    <property type="protein sequence ID" value="CAD8855670.1"/>
    <property type="molecule type" value="Transcribed_RNA"/>
</dbReference>
<name>A0A7S1FBU9_NOCSC</name>
<evidence type="ECO:0000313" key="2">
    <source>
        <dbReference type="EMBL" id="CAD8855670.1"/>
    </source>
</evidence>
<dbReference type="AlphaFoldDB" id="A0A7S1FBU9"/>
<dbReference type="InterPro" id="IPR000608">
    <property type="entry name" value="UBC"/>
</dbReference>
<evidence type="ECO:0000259" key="1">
    <source>
        <dbReference type="PROSITE" id="PS50127"/>
    </source>
</evidence>
<protein>
    <recommendedName>
        <fullName evidence="1">UBC core domain-containing protein</fullName>
    </recommendedName>
</protein>
<dbReference type="CDD" id="cd23814">
    <property type="entry name" value="UEV_AKTIP"/>
    <property type="match status" value="1"/>
</dbReference>